<reference evidence="2 3" key="1">
    <citation type="submission" date="2016-10" db="EMBL/GenBank/DDBJ databases">
        <authorList>
            <person name="de Groot N.N."/>
        </authorList>
    </citation>
    <scope>NUCLEOTIDE SEQUENCE [LARGE SCALE GENOMIC DNA]</scope>
    <source>
        <strain evidence="2 3">DSM 1283</strain>
    </source>
</reference>
<dbReference type="AlphaFoldDB" id="A0A1I5E135"/>
<feature type="domain" description="DUF5716" evidence="1">
    <location>
        <begin position="128"/>
        <end position="425"/>
    </location>
</feature>
<dbReference type="STRING" id="1527.SAMN04489757_107121"/>
<dbReference type="Pfam" id="PF18980">
    <property type="entry name" value="DUF5716_C"/>
    <property type="match status" value="1"/>
</dbReference>
<proteinExistence type="predicted"/>
<sequence>MSEQLGNEQRNLIVGFDLCDDFSQLSYYNYKTYEPESVCVDLEGSKYLIPTALGVKNYSKDWVFGEEAVSCGKSGTGVLVDDLLNKLKTGENIEIFGTEFDSVSLMEKYLRKCLLLLKKKFPANTILQIIITLKELDEKVVTGLYQALENLGIGKDRGYIQSHSHSYQYYALSQSKELWMNDIGLFDFDEKGLVYSQISINHRTRPYVVGIKEEDFSETLSYAMLEEYKNGENLEYIFGNIANSVLHKQIVSTIYATGLGFEDNWADNILKELCVGRRIFKGQNLYVKGACYAARELAGGSKLSEYLFLSKEMIKSDIFITGYYNGKTADVVLVKAGKPWYEINSNLDVILDDEQEIIIKLKSIISGEIKEYVIRLDGFPQRPGRTTRVGINIKFKDHANGVITLEDKGFGSFYPSSGYIEEVEIVVQ</sequence>
<dbReference type="EMBL" id="FOWD01000007">
    <property type="protein sequence ID" value="SFO05225.1"/>
    <property type="molecule type" value="Genomic_DNA"/>
</dbReference>
<evidence type="ECO:0000313" key="2">
    <source>
        <dbReference type="EMBL" id="SFO05225.1"/>
    </source>
</evidence>
<protein>
    <recommendedName>
        <fullName evidence="1">DUF5716 domain-containing protein</fullName>
    </recommendedName>
</protein>
<evidence type="ECO:0000259" key="1">
    <source>
        <dbReference type="Pfam" id="PF18980"/>
    </source>
</evidence>
<gene>
    <name evidence="2" type="ORF">SAMN04489757_107121</name>
</gene>
<organism evidence="2 3">
    <name type="scientific">Anaerocolumna aminovalerica</name>
    <dbReference type="NCBI Taxonomy" id="1527"/>
    <lineage>
        <taxon>Bacteria</taxon>
        <taxon>Bacillati</taxon>
        <taxon>Bacillota</taxon>
        <taxon>Clostridia</taxon>
        <taxon>Lachnospirales</taxon>
        <taxon>Lachnospiraceae</taxon>
        <taxon>Anaerocolumna</taxon>
    </lineage>
</organism>
<accession>A0A1I5E135</accession>
<evidence type="ECO:0000313" key="3">
    <source>
        <dbReference type="Proteomes" id="UP000198806"/>
    </source>
</evidence>
<dbReference type="OrthoDB" id="1918132at2"/>
<name>A0A1I5E135_9FIRM</name>
<keyword evidence="3" id="KW-1185">Reference proteome</keyword>
<dbReference type="InterPro" id="IPR043770">
    <property type="entry name" value="DUF5716_C"/>
</dbReference>
<dbReference type="Proteomes" id="UP000198806">
    <property type="component" value="Unassembled WGS sequence"/>
</dbReference>
<dbReference type="RefSeq" id="WP_091685308.1">
    <property type="nucleotide sequence ID" value="NZ_BAABFM010000010.1"/>
</dbReference>